<keyword evidence="1" id="KW-1133">Transmembrane helix</keyword>
<dbReference type="Gene3D" id="3.30.700.10">
    <property type="entry name" value="Glycoprotein, Type 4 Pilin"/>
    <property type="match status" value="1"/>
</dbReference>
<comment type="caution">
    <text evidence="2">The sequence shown here is derived from an EMBL/GenBank/DDBJ whole genome shotgun (WGS) entry which is preliminary data.</text>
</comment>
<keyword evidence="1" id="KW-0812">Transmembrane</keyword>
<dbReference type="STRING" id="1797535.A2744_01930"/>
<protein>
    <recommendedName>
        <fullName evidence="4">General secretion pathway GspH domain-containing protein</fullName>
    </recommendedName>
</protein>
<dbReference type="NCBIfam" id="TIGR02532">
    <property type="entry name" value="IV_pilin_GFxxxE"/>
    <property type="match status" value="1"/>
</dbReference>
<dbReference type="AlphaFoldDB" id="A0A1G1Y1K1"/>
<dbReference type="InterPro" id="IPR012902">
    <property type="entry name" value="N_methyl_site"/>
</dbReference>
<reference evidence="2 3" key="1">
    <citation type="journal article" date="2016" name="Nat. Commun.">
        <title>Thousands of microbial genomes shed light on interconnected biogeochemical processes in an aquifer system.</title>
        <authorList>
            <person name="Anantharaman K."/>
            <person name="Brown C.T."/>
            <person name="Hug L.A."/>
            <person name="Sharon I."/>
            <person name="Castelle C.J."/>
            <person name="Probst A.J."/>
            <person name="Thomas B.C."/>
            <person name="Singh A."/>
            <person name="Wilkins M.J."/>
            <person name="Karaoz U."/>
            <person name="Brodie E.L."/>
            <person name="Williams K.H."/>
            <person name="Hubbard S.S."/>
            <person name="Banfield J.F."/>
        </authorList>
    </citation>
    <scope>NUCLEOTIDE SEQUENCE [LARGE SCALE GENOMIC DNA]</scope>
</reference>
<keyword evidence="1" id="KW-0472">Membrane</keyword>
<dbReference type="Proteomes" id="UP000178240">
    <property type="component" value="Unassembled WGS sequence"/>
</dbReference>
<name>A0A1G1Y1K1_9BACT</name>
<proteinExistence type="predicted"/>
<feature type="transmembrane region" description="Helical" evidence="1">
    <location>
        <begin position="6"/>
        <end position="27"/>
    </location>
</feature>
<dbReference type="EMBL" id="MHIE01000007">
    <property type="protein sequence ID" value="OGY46101.1"/>
    <property type="molecule type" value="Genomic_DNA"/>
</dbReference>
<dbReference type="PROSITE" id="PS00409">
    <property type="entry name" value="PROKAR_NTER_METHYL"/>
    <property type="match status" value="1"/>
</dbReference>
<evidence type="ECO:0000256" key="1">
    <source>
        <dbReference type="SAM" id="Phobius"/>
    </source>
</evidence>
<organism evidence="2 3">
    <name type="scientific">Candidatus Buchananbacteria bacterium RIFCSPHIGHO2_01_FULL_44_11</name>
    <dbReference type="NCBI Taxonomy" id="1797535"/>
    <lineage>
        <taxon>Bacteria</taxon>
        <taxon>Candidatus Buchananiibacteriota</taxon>
    </lineage>
</organism>
<evidence type="ECO:0008006" key="4">
    <source>
        <dbReference type="Google" id="ProtNLM"/>
    </source>
</evidence>
<evidence type="ECO:0000313" key="3">
    <source>
        <dbReference type="Proteomes" id="UP000178240"/>
    </source>
</evidence>
<sequence length="148" mass="16207">MRGFTLIELILILAIIGVMSLLTLPFLQSFQVSSDLATSGFNLLATLRQAQRQAQTGQDNSNWGVYFDDGNHQFILFRGDSFASREPSEDQVATYSEIFSFQPDFGDQIVFSLFNGQPSASGIVQISGPNNQVRVILIAADGQINIGN</sequence>
<gene>
    <name evidence="2" type="ORF">A2744_01930</name>
</gene>
<accession>A0A1G1Y1K1</accession>
<dbReference type="InterPro" id="IPR045584">
    <property type="entry name" value="Pilin-like"/>
</dbReference>
<dbReference type="SUPFAM" id="SSF54523">
    <property type="entry name" value="Pili subunits"/>
    <property type="match status" value="1"/>
</dbReference>
<evidence type="ECO:0000313" key="2">
    <source>
        <dbReference type="EMBL" id="OGY46101.1"/>
    </source>
</evidence>